<name>A0A1B6KGJ1_9HEMI</name>
<dbReference type="PANTHER" id="PTHR33939">
    <property type="entry name" value="PROTEIN CBG22215"/>
    <property type="match status" value="1"/>
</dbReference>
<accession>A0A1B6KGJ1</accession>
<organism evidence="1">
    <name type="scientific">Graphocephala atropunctata</name>
    <dbReference type="NCBI Taxonomy" id="36148"/>
    <lineage>
        <taxon>Eukaryota</taxon>
        <taxon>Metazoa</taxon>
        <taxon>Ecdysozoa</taxon>
        <taxon>Arthropoda</taxon>
        <taxon>Hexapoda</taxon>
        <taxon>Insecta</taxon>
        <taxon>Pterygota</taxon>
        <taxon>Neoptera</taxon>
        <taxon>Paraneoptera</taxon>
        <taxon>Hemiptera</taxon>
        <taxon>Auchenorrhyncha</taxon>
        <taxon>Membracoidea</taxon>
        <taxon>Cicadellidae</taxon>
        <taxon>Cicadellinae</taxon>
        <taxon>Cicadellini</taxon>
        <taxon>Graphocephala</taxon>
    </lineage>
</organism>
<reference evidence="1" key="1">
    <citation type="submission" date="2015-11" db="EMBL/GenBank/DDBJ databases">
        <title>De novo transcriptome assembly of four potential Pierce s Disease insect vectors from Arizona vineyards.</title>
        <authorList>
            <person name="Tassone E.E."/>
        </authorList>
    </citation>
    <scope>NUCLEOTIDE SEQUENCE</scope>
</reference>
<evidence type="ECO:0000313" key="1">
    <source>
        <dbReference type="EMBL" id="JAT10580.1"/>
    </source>
</evidence>
<protein>
    <submittedName>
        <fullName evidence="1">Uncharacterized protein</fullName>
    </submittedName>
</protein>
<dbReference type="EMBL" id="GEBQ01029397">
    <property type="protein sequence ID" value="JAT10580.1"/>
    <property type="molecule type" value="Transcribed_RNA"/>
</dbReference>
<dbReference type="PANTHER" id="PTHR33939:SF1">
    <property type="entry name" value="DUF4371 DOMAIN-CONTAINING PROTEIN"/>
    <property type="match status" value="1"/>
</dbReference>
<sequence>TFLFANMPPSSDKCAGTAYNSQTTIVINNASYHSLIANKVPTSASRKYEMKEWLKTCNVSYSSYMRKPELYDLMKLHKPQVTSYEINKKASHLVFKVVRLP</sequence>
<dbReference type="AlphaFoldDB" id="A0A1B6KGJ1"/>
<feature type="non-terminal residue" evidence="1">
    <location>
        <position position="101"/>
    </location>
</feature>
<gene>
    <name evidence="1" type="ORF">g.6669</name>
</gene>
<feature type="non-terminal residue" evidence="1">
    <location>
        <position position="1"/>
    </location>
</feature>
<proteinExistence type="predicted"/>